<dbReference type="EMBL" id="QRBI01000139">
    <property type="protein sequence ID" value="RMC01245.1"/>
    <property type="molecule type" value="Genomic_DNA"/>
</dbReference>
<accession>A0A3M0JKM0</accession>
<protein>
    <submittedName>
        <fullName evidence="1">Uncharacterized protein</fullName>
    </submittedName>
</protein>
<reference evidence="1 2" key="1">
    <citation type="submission" date="2018-07" db="EMBL/GenBank/DDBJ databases">
        <title>A high quality draft genome assembly of the barn swallow (H. rustica rustica).</title>
        <authorList>
            <person name="Formenti G."/>
            <person name="Chiara M."/>
            <person name="Poveda L."/>
            <person name="Francoijs K.-J."/>
            <person name="Bonisoli-Alquati A."/>
            <person name="Canova L."/>
            <person name="Gianfranceschi L."/>
            <person name="Horner D.S."/>
            <person name="Saino N."/>
        </authorList>
    </citation>
    <scope>NUCLEOTIDE SEQUENCE [LARGE SCALE GENOMIC DNA]</scope>
    <source>
        <strain evidence="1">Chelidonia</strain>
        <tissue evidence="1">Blood</tissue>
    </source>
</reference>
<evidence type="ECO:0000313" key="2">
    <source>
        <dbReference type="Proteomes" id="UP000269221"/>
    </source>
</evidence>
<gene>
    <name evidence="1" type="ORF">DUI87_22194</name>
</gene>
<keyword evidence="2" id="KW-1185">Reference proteome</keyword>
<organism evidence="1 2">
    <name type="scientific">Hirundo rustica rustica</name>
    <dbReference type="NCBI Taxonomy" id="333673"/>
    <lineage>
        <taxon>Eukaryota</taxon>
        <taxon>Metazoa</taxon>
        <taxon>Chordata</taxon>
        <taxon>Craniata</taxon>
        <taxon>Vertebrata</taxon>
        <taxon>Euteleostomi</taxon>
        <taxon>Archelosauria</taxon>
        <taxon>Archosauria</taxon>
        <taxon>Dinosauria</taxon>
        <taxon>Saurischia</taxon>
        <taxon>Theropoda</taxon>
        <taxon>Coelurosauria</taxon>
        <taxon>Aves</taxon>
        <taxon>Neognathae</taxon>
        <taxon>Neoaves</taxon>
        <taxon>Telluraves</taxon>
        <taxon>Australaves</taxon>
        <taxon>Passeriformes</taxon>
        <taxon>Sylvioidea</taxon>
        <taxon>Hirundinidae</taxon>
        <taxon>Hirundo</taxon>
    </lineage>
</organism>
<name>A0A3M0JKM0_HIRRU</name>
<evidence type="ECO:0000313" key="1">
    <source>
        <dbReference type="EMBL" id="RMC01245.1"/>
    </source>
</evidence>
<dbReference type="Proteomes" id="UP000269221">
    <property type="component" value="Unassembled WGS sequence"/>
</dbReference>
<comment type="caution">
    <text evidence="1">The sequence shown here is derived from an EMBL/GenBank/DDBJ whole genome shotgun (WGS) entry which is preliminary data.</text>
</comment>
<dbReference type="AlphaFoldDB" id="A0A3M0JKM0"/>
<sequence length="130" mass="13992">MELGTELEPQEQLGTELGKGLSLEERRLRRDLLALHNSLTGAHSRRGRALLPGNWDRRRGFGPGEAQVGHQLEFPHGKGGQALSGAALGGLESPSLEVSKESLDKALSALAGDEEGIGRKLVLEVFFQTQ</sequence>
<proteinExistence type="predicted"/>